<evidence type="ECO:0000313" key="10">
    <source>
        <dbReference type="Proteomes" id="UP001388673"/>
    </source>
</evidence>
<feature type="signal peptide" evidence="7">
    <location>
        <begin position="1"/>
        <end position="20"/>
    </location>
</feature>
<dbReference type="SMART" id="SM00321">
    <property type="entry name" value="WSC"/>
    <property type="match status" value="3"/>
</dbReference>
<accession>A0AAW0Z6H7</accession>
<sequence>MFSPSSLFFGVTTLFVLVRARPTEVQRDSNLRWVENGCLIDYWERALNGYQFSDTSMTQELCASTCLSKGYTYAGLEYGTQCFCVNGISYGEYSAGAGTAASECNESCAGNSAENCGGDFRLWMFHYTNALAPSAAQSIAPASTPAPASSASTIAASEVSTSPTVTSVAPAPTPTVPSGWSRAATQCIAEGLTGRALVGESSTSSAMTWEMCVSFCGNAGYTIAGLEYSDECYCGNILTNGASTNSGSKCDMSCSGVASAICGGSSALTLFVADSARSTLSSDLTSKVISLPSGWFPASITCVSEGSNGRALDSASISSGAMTVGTCLAYCQSKGFQYAGLEYANECYSLVTCFVPATTHPIAVVPKLYQNPSLAQNLNVVNNFAASGCIQEVSGRALSGASKVNDNMTIEICTSFCSSAGYKYAGVEYGTECYCGHSFANGASILSRSNQCNMACGGSSSDICGGPNAISLWKA</sequence>
<dbReference type="RefSeq" id="XP_066806034.1">
    <property type="nucleotide sequence ID" value="XM_066943492.1"/>
</dbReference>
<dbReference type="PANTHER" id="PTHR24269:SF16">
    <property type="entry name" value="PROTEIN SLG1"/>
    <property type="match status" value="1"/>
</dbReference>
<dbReference type="PANTHER" id="PTHR24269">
    <property type="entry name" value="KREMEN PROTEIN"/>
    <property type="match status" value="1"/>
</dbReference>
<reference evidence="9 10" key="1">
    <citation type="journal article" date="2024" name="bioRxiv">
        <title>Comparative genomics of Cryptococcus and Kwoniella reveals pathogenesis evolution and contrasting karyotype dynamics via intercentromeric recombination or chromosome fusion.</title>
        <authorList>
            <person name="Coelho M.A."/>
            <person name="David-Palma M."/>
            <person name="Shea T."/>
            <person name="Bowers K."/>
            <person name="McGinley-Smith S."/>
            <person name="Mohammad A.W."/>
            <person name="Gnirke A."/>
            <person name="Yurkov A.M."/>
            <person name="Nowrousian M."/>
            <person name="Sun S."/>
            <person name="Cuomo C.A."/>
            <person name="Heitman J."/>
        </authorList>
    </citation>
    <scope>NUCLEOTIDE SEQUENCE [LARGE SCALE GENOMIC DNA]</scope>
    <source>
        <strain evidence="9 10">CBS 13917</strain>
    </source>
</reference>
<proteinExistence type="predicted"/>
<dbReference type="AlphaFoldDB" id="A0AAW0Z6H7"/>
<dbReference type="KEGG" id="kne:92177616"/>
<keyword evidence="10" id="KW-1185">Reference proteome</keyword>
<organism evidence="9 10">
    <name type="scientific">Kwoniella newhampshirensis</name>
    <dbReference type="NCBI Taxonomy" id="1651941"/>
    <lineage>
        <taxon>Eukaryota</taxon>
        <taxon>Fungi</taxon>
        <taxon>Dikarya</taxon>
        <taxon>Basidiomycota</taxon>
        <taxon>Agaricomycotina</taxon>
        <taxon>Tremellomycetes</taxon>
        <taxon>Tremellales</taxon>
        <taxon>Cryptococcaceae</taxon>
        <taxon>Kwoniella</taxon>
    </lineage>
</organism>
<gene>
    <name evidence="9" type="ORF">IAR55_000356</name>
</gene>
<dbReference type="InterPro" id="IPR002889">
    <property type="entry name" value="WSC_carb-bd"/>
</dbReference>
<comment type="subcellular location">
    <subcellularLocation>
        <location evidence="1">Membrane</location>
        <topology evidence="1">Single-pass membrane protein</topology>
    </subcellularLocation>
</comment>
<evidence type="ECO:0000256" key="1">
    <source>
        <dbReference type="ARBA" id="ARBA00004167"/>
    </source>
</evidence>
<evidence type="ECO:0000256" key="2">
    <source>
        <dbReference type="ARBA" id="ARBA00022692"/>
    </source>
</evidence>
<evidence type="ECO:0000256" key="3">
    <source>
        <dbReference type="ARBA" id="ARBA00022729"/>
    </source>
</evidence>
<dbReference type="GeneID" id="92177616"/>
<keyword evidence="4" id="KW-1133">Transmembrane helix</keyword>
<dbReference type="Pfam" id="PF01822">
    <property type="entry name" value="WSC"/>
    <property type="match status" value="4"/>
</dbReference>
<evidence type="ECO:0000313" key="9">
    <source>
        <dbReference type="EMBL" id="KAK8869788.1"/>
    </source>
</evidence>
<keyword evidence="5" id="KW-0472">Membrane</keyword>
<keyword evidence="3 7" id="KW-0732">Signal</keyword>
<dbReference type="GO" id="GO:0005886">
    <property type="term" value="C:plasma membrane"/>
    <property type="evidence" value="ECO:0007669"/>
    <property type="project" value="TreeGrafter"/>
</dbReference>
<evidence type="ECO:0000256" key="5">
    <source>
        <dbReference type="ARBA" id="ARBA00023136"/>
    </source>
</evidence>
<dbReference type="Proteomes" id="UP001388673">
    <property type="component" value="Unassembled WGS sequence"/>
</dbReference>
<dbReference type="PROSITE" id="PS51212">
    <property type="entry name" value="WSC"/>
    <property type="match status" value="3"/>
</dbReference>
<feature type="domain" description="WSC" evidence="8">
    <location>
        <begin position="181"/>
        <end position="274"/>
    </location>
</feature>
<name>A0AAW0Z6H7_9TREE</name>
<keyword evidence="6" id="KW-0325">Glycoprotein</keyword>
<comment type="caution">
    <text evidence="9">The sequence shown here is derived from an EMBL/GenBank/DDBJ whole genome shotgun (WGS) entry which is preliminary data.</text>
</comment>
<evidence type="ECO:0000256" key="6">
    <source>
        <dbReference type="ARBA" id="ARBA00023180"/>
    </source>
</evidence>
<feature type="domain" description="WSC" evidence="8">
    <location>
        <begin position="383"/>
        <end position="475"/>
    </location>
</feature>
<dbReference type="EMBL" id="JBCAWK010000001">
    <property type="protein sequence ID" value="KAK8869788.1"/>
    <property type="molecule type" value="Genomic_DNA"/>
</dbReference>
<evidence type="ECO:0000259" key="8">
    <source>
        <dbReference type="PROSITE" id="PS51212"/>
    </source>
</evidence>
<dbReference type="InterPro" id="IPR051836">
    <property type="entry name" value="Kremen_rcpt"/>
</dbReference>
<keyword evidence="2" id="KW-0812">Transmembrane</keyword>
<protein>
    <recommendedName>
        <fullName evidence="8">WSC domain-containing protein</fullName>
    </recommendedName>
</protein>
<evidence type="ECO:0000256" key="4">
    <source>
        <dbReference type="ARBA" id="ARBA00022989"/>
    </source>
</evidence>
<feature type="domain" description="WSC" evidence="8">
    <location>
        <begin position="32"/>
        <end position="128"/>
    </location>
</feature>
<evidence type="ECO:0000256" key="7">
    <source>
        <dbReference type="SAM" id="SignalP"/>
    </source>
</evidence>
<feature type="chain" id="PRO_5043564683" description="WSC domain-containing protein" evidence="7">
    <location>
        <begin position="21"/>
        <end position="475"/>
    </location>
</feature>